<accession>A0A934M8E9</accession>
<dbReference type="InterPro" id="IPR003339">
    <property type="entry name" value="ABC/ECF_trnsptr_transmembrane"/>
</dbReference>
<comment type="similarity">
    <text evidence="2">Belongs to the CbiQ family.</text>
</comment>
<feature type="transmembrane region" description="Helical" evidence="6">
    <location>
        <begin position="88"/>
        <end position="106"/>
    </location>
</feature>
<protein>
    <submittedName>
        <fullName evidence="7">Energy-coupling factor transporter transmembrane protein EcfT</fullName>
    </submittedName>
</protein>
<dbReference type="AlphaFoldDB" id="A0A934M8E9"/>
<gene>
    <name evidence="7" type="ORF">ILP92_00990</name>
</gene>
<dbReference type="CDD" id="cd16914">
    <property type="entry name" value="EcfT"/>
    <property type="match status" value="1"/>
</dbReference>
<evidence type="ECO:0000256" key="2">
    <source>
        <dbReference type="ARBA" id="ARBA00008564"/>
    </source>
</evidence>
<feature type="transmembrane region" description="Helical" evidence="6">
    <location>
        <begin position="29"/>
        <end position="54"/>
    </location>
</feature>
<dbReference type="Pfam" id="PF02361">
    <property type="entry name" value="CbiQ"/>
    <property type="match status" value="1"/>
</dbReference>
<keyword evidence="8" id="KW-1185">Reference proteome</keyword>
<evidence type="ECO:0000313" key="8">
    <source>
        <dbReference type="Proteomes" id="UP000642488"/>
    </source>
</evidence>
<dbReference type="Proteomes" id="UP000642488">
    <property type="component" value="Unassembled WGS sequence"/>
</dbReference>
<keyword evidence="5 6" id="KW-0472">Membrane</keyword>
<evidence type="ECO:0000313" key="7">
    <source>
        <dbReference type="EMBL" id="MBJ3761327.1"/>
    </source>
</evidence>
<organism evidence="7 8">
    <name type="scientific">Palleronia pontilimi</name>
    <dbReference type="NCBI Taxonomy" id="1964209"/>
    <lineage>
        <taxon>Bacteria</taxon>
        <taxon>Pseudomonadati</taxon>
        <taxon>Pseudomonadota</taxon>
        <taxon>Alphaproteobacteria</taxon>
        <taxon>Rhodobacterales</taxon>
        <taxon>Roseobacteraceae</taxon>
        <taxon>Palleronia</taxon>
    </lineage>
</organism>
<comment type="caution">
    <text evidence="7">The sequence shown here is derived from an EMBL/GenBank/DDBJ whole genome shotgun (WGS) entry which is preliminary data.</text>
</comment>
<reference evidence="7" key="1">
    <citation type="submission" date="2020-12" db="EMBL/GenBank/DDBJ databases">
        <title>Bacterial taxonomy.</title>
        <authorList>
            <person name="Pan X."/>
        </authorList>
    </citation>
    <scope>NUCLEOTIDE SEQUENCE</scope>
    <source>
        <strain evidence="7">KCTC 52957</strain>
    </source>
</reference>
<evidence type="ECO:0000256" key="5">
    <source>
        <dbReference type="ARBA" id="ARBA00023136"/>
    </source>
</evidence>
<proteinExistence type="inferred from homology"/>
<evidence type="ECO:0000256" key="1">
    <source>
        <dbReference type="ARBA" id="ARBA00004141"/>
    </source>
</evidence>
<sequence length="206" mass="21873">MLTLTSPVRVRAQDWPAGGKLAALSGASVVLFAVDSVVFHGAAAAATLALFATGGRRFAAHGLRRMWALWPFVAVLLIWNWLDGAPVQGIALSLRLLTAVGLATLVTMTTQLSDMMAVVRWLAHPLRRFGVTTRPLELAVALVIRFTPALARSGAHLAQAWRARSGRRASWRIVAPLAVLALDDAERVADALRARGGLTGGPTDGT</sequence>
<dbReference type="RefSeq" id="WP_198914503.1">
    <property type="nucleotide sequence ID" value="NZ_JAEKPD010000001.1"/>
</dbReference>
<keyword evidence="3 6" id="KW-0812">Transmembrane</keyword>
<name>A0A934M8E9_9RHOB</name>
<evidence type="ECO:0000256" key="6">
    <source>
        <dbReference type="SAM" id="Phobius"/>
    </source>
</evidence>
<comment type="subcellular location">
    <subcellularLocation>
        <location evidence="1">Membrane</location>
        <topology evidence="1">Multi-pass membrane protein</topology>
    </subcellularLocation>
</comment>
<dbReference type="EMBL" id="JAEKPD010000001">
    <property type="protein sequence ID" value="MBJ3761327.1"/>
    <property type="molecule type" value="Genomic_DNA"/>
</dbReference>
<evidence type="ECO:0000256" key="4">
    <source>
        <dbReference type="ARBA" id="ARBA00022989"/>
    </source>
</evidence>
<evidence type="ECO:0000256" key="3">
    <source>
        <dbReference type="ARBA" id="ARBA00022692"/>
    </source>
</evidence>
<feature type="transmembrane region" description="Helical" evidence="6">
    <location>
        <begin position="66"/>
        <end position="82"/>
    </location>
</feature>
<keyword evidence="4 6" id="KW-1133">Transmembrane helix</keyword>
<dbReference type="GO" id="GO:0005886">
    <property type="term" value="C:plasma membrane"/>
    <property type="evidence" value="ECO:0007669"/>
    <property type="project" value="UniProtKB-ARBA"/>
</dbReference>